<evidence type="ECO:0000313" key="7">
    <source>
        <dbReference type="Proteomes" id="UP001552479"/>
    </source>
</evidence>
<reference evidence="6 7" key="1">
    <citation type="submission" date="2024-06" db="EMBL/GenBank/DDBJ databases">
        <title>The Natural Products Discovery Center: Release of the First 8490 Sequenced Strains for Exploring Actinobacteria Biosynthetic Diversity.</title>
        <authorList>
            <person name="Kalkreuter E."/>
            <person name="Kautsar S.A."/>
            <person name="Yang D."/>
            <person name="Bader C.D."/>
            <person name="Teijaro C.N."/>
            <person name="Fluegel L."/>
            <person name="Davis C.M."/>
            <person name="Simpson J.R."/>
            <person name="Lauterbach L."/>
            <person name="Steele A.D."/>
            <person name="Gui C."/>
            <person name="Meng S."/>
            <person name="Li G."/>
            <person name="Viehrig K."/>
            <person name="Ye F."/>
            <person name="Su P."/>
            <person name="Kiefer A.F."/>
            <person name="Nichols A."/>
            <person name="Cepeda A.J."/>
            <person name="Yan W."/>
            <person name="Fan B."/>
            <person name="Jiang Y."/>
            <person name="Adhikari A."/>
            <person name="Zheng C.-J."/>
            <person name="Schuster L."/>
            <person name="Cowan T.M."/>
            <person name="Smanski M.J."/>
            <person name="Chevrette M.G."/>
            <person name="De Carvalho L.P.S."/>
            <person name="Shen B."/>
        </authorList>
    </citation>
    <scope>NUCLEOTIDE SEQUENCE [LARGE SCALE GENOMIC DNA]</scope>
    <source>
        <strain evidence="6 7">NPDC053791</strain>
    </source>
</reference>
<sequence length="565" mass="58911">MDSSRLLRTSGTAIATAALLISGCALGNGSPRATAAARAYDAGDGRSSGFPGFEGFSSYGAGAAGVPGAADGSPGGPYRKGDAPTLTPLPGALPPALRRYYGQKLTWHSCGTSGFECATLMAPLDYDHPREADDLKLAVSRKKATGADHAKRLGSLMVNPGGPGGSAVGYLQHYAGLGYPAAVRAHYDMVAMDPRGVAGSEPVTCLSDTEMDRYTEVDQTPDDAAETAELVDAYTKFADGCASRSGKLLGHVSTIEAARDMDVLRAALDDDKLTYVGASYGTFLGATYAGLFPSRVGHLVLDGALDPALGSEQVNRDQTAGFQTAFASFAEDCTRRKDCPLGPSPDRAGERLSELFEKADGKPLATGKSRKLTESLATTGVISAMYDEAAWGLLRNALKAAFLGDGGPLLKLSDAYYERDGHGSYQNLMYANAAVNCLDLPPAFRSPSEVREAIPAFRKASPVFGTALAWASLTCGYWSVPATGTPHRIPAAGAAPILVVGTTRDPATPYGWARSLASQLSSGRLLTYEGDGHTAYTRGSSCIDKAVNTYLLTSTPPPAGQRCSN</sequence>
<evidence type="ECO:0000256" key="4">
    <source>
        <dbReference type="SAM" id="SignalP"/>
    </source>
</evidence>
<gene>
    <name evidence="6" type="ORF">AB0L03_31480</name>
</gene>
<feature type="chain" id="PRO_5046436415" evidence="4">
    <location>
        <begin position="28"/>
        <end position="565"/>
    </location>
</feature>
<evidence type="ECO:0000259" key="5">
    <source>
        <dbReference type="Pfam" id="PF08386"/>
    </source>
</evidence>
<protein>
    <submittedName>
        <fullName evidence="6">Alpha/beta hydrolase</fullName>
    </submittedName>
</protein>
<dbReference type="InterPro" id="IPR051601">
    <property type="entry name" value="Serine_prot/Carboxylest_S33"/>
</dbReference>
<dbReference type="PANTHER" id="PTHR43248">
    <property type="entry name" value="2-SUCCINYL-6-HYDROXY-2,4-CYCLOHEXADIENE-1-CARBOXYLATE SYNTHASE"/>
    <property type="match status" value="1"/>
</dbReference>
<dbReference type="InterPro" id="IPR013595">
    <property type="entry name" value="Pept_S33_TAP-like_C"/>
</dbReference>
<organism evidence="6 7">
    <name type="scientific">Streptomyces roseoverticillatus</name>
    <dbReference type="NCBI Taxonomy" id="66429"/>
    <lineage>
        <taxon>Bacteria</taxon>
        <taxon>Bacillati</taxon>
        <taxon>Actinomycetota</taxon>
        <taxon>Actinomycetes</taxon>
        <taxon>Kitasatosporales</taxon>
        <taxon>Streptomycetaceae</taxon>
        <taxon>Streptomyces</taxon>
    </lineage>
</organism>
<dbReference type="SUPFAM" id="SSF53474">
    <property type="entry name" value="alpha/beta-Hydrolases"/>
    <property type="match status" value="1"/>
</dbReference>
<evidence type="ECO:0000256" key="2">
    <source>
        <dbReference type="ARBA" id="ARBA00022729"/>
    </source>
</evidence>
<evidence type="ECO:0000256" key="3">
    <source>
        <dbReference type="ARBA" id="ARBA00022801"/>
    </source>
</evidence>
<dbReference type="InterPro" id="IPR029058">
    <property type="entry name" value="AB_hydrolase_fold"/>
</dbReference>
<keyword evidence="7" id="KW-1185">Reference proteome</keyword>
<name>A0ABV3J3M5_9ACTN</name>
<feature type="signal peptide" evidence="4">
    <location>
        <begin position="1"/>
        <end position="27"/>
    </location>
</feature>
<dbReference type="Pfam" id="PF08386">
    <property type="entry name" value="Abhydrolase_4"/>
    <property type="match status" value="1"/>
</dbReference>
<comment type="caution">
    <text evidence="6">The sequence shown here is derived from an EMBL/GenBank/DDBJ whole genome shotgun (WGS) entry which is preliminary data.</text>
</comment>
<dbReference type="GO" id="GO:0016787">
    <property type="term" value="F:hydrolase activity"/>
    <property type="evidence" value="ECO:0007669"/>
    <property type="project" value="UniProtKB-KW"/>
</dbReference>
<keyword evidence="2 4" id="KW-0732">Signal</keyword>
<dbReference type="EMBL" id="JBFASG010000048">
    <property type="protein sequence ID" value="MEV4927280.1"/>
    <property type="molecule type" value="Genomic_DNA"/>
</dbReference>
<comment type="similarity">
    <text evidence="1">Belongs to the peptidase S33 family.</text>
</comment>
<dbReference type="Gene3D" id="3.40.50.1820">
    <property type="entry name" value="alpha/beta hydrolase"/>
    <property type="match status" value="1"/>
</dbReference>
<accession>A0ABV3J3M5</accession>
<feature type="domain" description="Peptidase S33 tripeptidyl aminopeptidase-like C-terminal" evidence="5">
    <location>
        <begin position="461"/>
        <end position="563"/>
    </location>
</feature>
<dbReference type="Proteomes" id="UP001552479">
    <property type="component" value="Unassembled WGS sequence"/>
</dbReference>
<evidence type="ECO:0000313" key="6">
    <source>
        <dbReference type="EMBL" id="MEV4927280.1"/>
    </source>
</evidence>
<dbReference type="PROSITE" id="PS51257">
    <property type="entry name" value="PROKAR_LIPOPROTEIN"/>
    <property type="match status" value="1"/>
</dbReference>
<keyword evidence="3 6" id="KW-0378">Hydrolase</keyword>
<evidence type="ECO:0000256" key="1">
    <source>
        <dbReference type="ARBA" id="ARBA00010088"/>
    </source>
</evidence>
<dbReference type="PANTHER" id="PTHR43248:SF29">
    <property type="entry name" value="TRIPEPTIDYL AMINOPEPTIDASE"/>
    <property type="match status" value="1"/>
</dbReference>
<proteinExistence type="inferred from homology"/>
<dbReference type="RefSeq" id="WP_366090469.1">
    <property type="nucleotide sequence ID" value="NZ_JBFASG010000048.1"/>
</dbReference>